<dbReference type="Pfam" id="PF12796">
    <property type="entry name" value="Ank_2"/>
    <property type="match status" value="3"/>
</dbReference>
<dbReference type="PROSITE" id="PS50297">
    <property type="entry name" value="ANK_REP_REGION"/>
    <property type="match status" value="7"/>
</dbReference>
<accession>A0A381VIF7</accession>
<dbReference type="PROSITE" id="PS50088">
    <property type="entry name" value="ANK_REPEAT"/>
    <property type="match status" value="8"/>
</dbReference>
<dbReference type="SUPFAM" id="SSF48403">
    <property type="entry name" value="Ankyrin repeat"/>
    <property type="match status" value="2"/>
</dbReference>
<dbReference type="AlphaFoldDB" id="A0A381VIF7"/>
<feature type="non-terminal residue" evidence="3">
    <location>
        <position position="649"/>
    </location>
</feature>
<evidence type="ECO:0000256" key="2">
    <source>
        <dbReference type="ARBA" id="ARBA00023043"/>
    </source>
</evidence>
<dbReference type="Gene3D" id="1.25.40.20">
    <property type="entry name" value="Ankyrin repeat-containing domain"/>
    <property type="match status" value="4"/>
</dbReference>
<sequence length="649" mass="70363">MEVIKIKLPNIKFFFLLMPLLLTEANALESLVTDAAENGDIALVKQLLKEGVEVNEPQGDGMTALHWAAERGNSELAEILIYAGANPMAGTRIGQYKPLHLAAKKGNADIIKILLDTGIDPNITTANSGSTALHLAAASGNIESVTFLLLAGAQINIRESAWGQTPLIFAAAANHVGVMQALLDAGADPALSSNIVDVIQMEKADQSAEKKINEIIAQFKEKEVGGTDWLPTASQVQAAIESGREIQRNWSAIQKAKEDKENAALNTDAELQQLTAIRQPGLPTVLTYNADGEPVYELNSETEEGRELSRQSYGQMVGKWGGLTPLLHAIRQGHEEAVDVLLDIGVDINQPSGDGTTPLLMAAINGQFDLAMKLIEKGANPNMVSDAGASPLFAVLERKWAPKASYAHPIEHQQQQAIHLDVIRTLLESGADPNIRMNQHLWYTEYTFFVMSSGGIHFEGATPFWRATQALDLDAMRLLKQYGANPDIANTKRPKRRRPMDQTADPEELVNEEIDHSGLPPIPDGGPSIYPIHLAAGAGYGQYFVGTSHQHAPGNWLPVVRFLVEECGADVNLRDANGYTSLHHAASRGDNNVISYLLEKGADITVVSRKGQTTVDMANGPIERVIPYLKTIDLLEQLGAKNNNNCMSC</sequence>
<protein>
    <submittedName>
        <fullName evidence="3">Uncharacterized protein</fullName>
    </submittedName>
</protein>
<keyword evidence="1" id="KW-0677">Repeat</keyword>
<organism evidence="3">
    <name type="scientific">marine metagenome</name>
    <dbReference type="NCBI Taxonomy" id="408172"/>
    <lineage>
        <taxon>unclassified sequences</taxon>
        <taxon>metagenomes</taxon>
        <taxon>ecological metagenomes</taxon>
    </lineage>
</organism>
<dbReference type="PRINTS" id="PR01415">
    <property type="entry name" value="ANKYRIN"/>
</dbReference>
<dbReference type="GO" id="GO:0004842">
    <property type="term" value="F:ubiquitin-protein transferase activity"/>
    <property type="evidence" value="ECO:0007669"/>
    <property type="project" value="TreeGrafter"/>
</dbReference>
<dbReference type="GO" id="GO:0031436">
    <property type="term" value="C:BRCA1-BARD1 complex"/>
    <property type="evidence" value="ECO:0007669"/>
    <property type="project" value="TreeGrafter"/>
</dbReference>
<evidence type="ECO:0000313" key="3">
    <source>
        <dbReference type="EMBL" id="SVA39437.1"/>
    </source>
</evidence>
<dbReference type="Pfam" id="PF13637">
    <property type="entry name" value="Ank_4"/>
    <property type="match status" value="1"/>
</dbReference>
<reference evidence="3" key="1">
    <citation type="submission" date="2018-05" db="EMBL/GenBank/DDBJ databases">
        <authorList>
            <person name="Lanie J.A."/>
            <person name="Ng W.-L."/>
            <person name="Kazmierczak K.M."/>
            <person name="Andrzejewski T.M."/>
            <person name="Davidsen T.M."/>
            <person name="Wayne K.J."/>
            <person name="Tettelin H."/>
            <person name="Glass J.I."/>
            <person name="Rusch D."/>
            <person name="Podicherti R."/>
            <person name="Tsui H.-C.T."/>
            <person name="Winkler M.E."/>
        </authorList>
    </citation>
    <scope>NUCLEOTIDE SEQUENCE</scope>
</reference>
<dbReference type="EMBL" id="UINC01008772">
    <property type="protein sequence ID" value="SVA39437.1"/>
    <property type="molecule type" value="Genomic_DNA"/>
</dbReference>
<keyword evidence="2" id="KW-0040">ANK repeat</keyword>
<proteinExistence type="predicted"/>
<dbReference type="SMART" id="SM00248">
    <property type="entry name" value="ANK"/>
    <property type="match status" value="10"/>
</dbReference>
<dbReference type="PANTHER" id="PTHR24171">
    <property type="entry name" value="ANKYRIN REPEAT DOMAIN-CONTAINING PROTEIN 39-RELATED"/>
    <property type="match status" value="1"/>
</dbReference>
<gene>
    <name evidence="3" type="ORF">METZ01_LOCUS92291</name>
</gene>
<dbReference type="InterPro" id="IPR036770">
    <property type="entry name" value="Ankyrin_rpt-contain_sf"/>
</dbReference>
<name>A0A381VIF7_9ZZZZ</name>
<dbReference type="GO" id="GO:0085020">
    <property type="term" value="P:protein K6-linked ubiquitination"/>
    <property type="evidence" value="ECO:0007669"/>
    <property type="project" value="TreeGrafter"/>
</dbReference>
<dbReference type="InterPro" id="IPR002110">
    <property type="entry name" value="Ankyrin_rpt"/>
</dbReference>
<evidence type="ECO:0000256" key="1">
    <source>
        <dbReference type="ARBA" id="ARBA00022737"/>
    </source>
</evidence>
<dbReference type="PANTHER" id="PTHR24171:SF8">
    <property type="entry name" value="BRCA1-ASSOCIATED RING DOMAIN PROTEIN 1"/>
    <property type="match status" value="1"/>
</dbReference>
<dbReference type="GO" id="GO:0070531">
    <property type="term" value="C:BRCA1-A complex"/>
    <property type="evidence" value="ECO:0007669"/>
    <property type="project" value="TreeGrafter"/>
</dbReference>